<sequence length="277" mass="31410">MSEPFNYQSDDYDRNAQRHVIPLYIKDSLGNYEFSSTGTLAKYDGHHYILFAAHALNGSTSIDKIYLFMTDGSFYNICENAIGHQIFEQEDIVIVDHFNTAFEGKNYFNLTLSSLIGFDKKYFAWIGFPVSQSKSKKIHNSKSPESLVQQYVEDGESGRYFKNAKYYSIRSRIVTNNNAEITGKYIRKNANLKYAGPVSTAPHPAGMSGGAMYFFAKEQKLKASIDDTFRFAGIGIKYRKDNTIIGVPKLKIMELLQRFNDENPLKFELIAPALASV</sequence>
<proteinExistence type="predicted"/>
<gene>
    <name evidence="1" type="ORF">U0037_17080</name>
</gene>
<dbReference type="EMBL" id="CP140009">
    <property type="protein sequence ID" value="WQD69779.1"/>
    <property type="molecule type" value="Genomic_DNA"/>
</dbReference>
<reference evidence="1" key="1">
    <citation type="submission" date="2023-12" db="EMBL/GenBank/DDBJ databases">
        <title>Genome sequencing and assembly of bacterial species from a model synthetic community.</title>
        <authorList>
            <person name="Hogle S.L."/>
        </authorList>
    </citation>
    <scope>NUCLEOTIDE SEQUENCE</scope>
    <source>
        <strain evidence="1">SBW25</strain>
    </source>
</reference>
<protein>
    <submittedName>
        <fullName evidence="1">Uncharacterized protein</fullName>
    </submittedName>
</protein>
<organism evidence="1 2">
    <name type="scientific">Pseudomonas fluorescens</name>
    <dbReference type="NCBI Taxonomy" id="294"/>
    <lineage>
        <taxon>Bacteria</taxon>
        <taxon>Pseudomonadati</taxon>
        <taxon>Pseudomonadota</taxon>
        <taxon>Gammaproteobacteria</taxon>
        <taxon>Pseudomonadales</taxon>
        <taxon>Pseudomonadaceae</taxon>
        <taxon>Pseudomonas</taxon>
    </lineage>
</organism>
<accession>A0ACD4XKL4</accession>
<dbReference type="Proteomes" id="UP001325023">
    <property type="component" value="Chromosome"/>
</dbReference>
<evidence type="ECO:0000313" key="1">
    <source>
        <dbReference type="EMBL" id="WQD69779.1"/>
    </source>
</evidence>
<keyword evidence="2" id="KW-1185">Reference proteome</keyword>
<name>A0ACD4XKL4_PSEFL</name>
<evidence type="ECO:0000313" key="2">
    <source>
        <dbReference type="Proteomes" id="UP001325023"/>
    </source>
</evidence>